<dbReference type="STRING" id="51028.A0A0N4VFX2"/>
<name>A0A0N4VFX2_ENTVE</name>
<feature type="compositionally biased region" description="Basic residues" evidence="1">
    <location>
        <begin position="95"/>
        <end position="107"/>
    </location>
</feature>
<feature type="compositionally biased region" description="Basic and acidic residues" evidence="1">
    <location>
        <begin position="108"/>
        <end position="120"/>
    </location>
</feature>
<keyword evidence="4" id="KW-1185">Reference proteome</keyword>
<keyword evidence="2" id="KW-0812">Transmembrane</keyword>
<accession>A0A0N4VFX2</accession>
<evidence type="ECO:0000256" key="1">
    <source>
        <dbReference type="SAM" id="MobiDB-lite"/>
    </source>
</evidence>
<evidence type="ECO:0000256" key="2">
    <source>
        <dbReference type="SAM" id="Phobius"/>
    </source>
</evidence>
<reference evidence="3 4" key="2">
    <citation type="submission" date="2018-10" db="EMBL/GenBank/DDBJ databases">
        <authorList>
            <consortium name="Pathogen Informatics"/>
        </authorList>
    </citation>
    <scope>NUCLEOTIDE SEQUENCE [LARGE SCALE GENOMIC DNA]</scope>
</reference>
<dbReference type="WBParaSite" id="EVEC_0000965301-mRNA-1">
    <property type="protein sequence ID" value="EVEC_0000965301-mRNA-1"/>
    <property type="gene ID" value="EVEC_0000965301"/>
</dbReference>
<evidence type="ECO:0000313" key="3">
    <source>
        <dbReference type="EMBL" id="VDD94312.1"/>
    </source>
</evidence>
<feature type="compositionally biased region" description="Basic and acidic residues" evidence="1">
    <location>
        <begin position="152"/>
        <end position="161"/>
    </location>
</feature>
<dbReference type="Proteomes" id="UP000274131">
    <property type="component" value="Unassembled WGS sequence"/>
</dbReference>
<keyword evidence="2" id="KW-1133">Transmembrane helix</keyword>
<sequence>MEYLEDIKIHDNSDGVKYGGYEDQYKLCIFEENVDGVNERYEMRCRPDLQCCKNSCCTVEEVTVPFWLMILFIALALLLLLLALGTLAWCCSKRRPKPKPVPKPKKVSKNDARNGYRRSDMSYNQAKGYEPLPADIERTRHSDSFNQSSKTNHYDKAAEDSRYERAMRRGIDDSKFGGDNAHGYLNPIYTPKSSLRNTYRERHSSDRLSDIESQNTVIDRNAATSSHNKEVLVPVEHTNQIRRLDENRRYGGRFPDYSPIGHGTQWRRPNGLGDHGIVKETYEEKFEEKYLTEEYPEEYAGTRPFPRT</sequence>
<dbReference type="AlphaFoldDB" id="A0A0N4VFX2"/>
<dbReference type="OrthoDB" id="5857635at2759"/>
<gene>
    <name evidence="3" type="ORF">EVEC_LOCUS9063</name>
</gene>
<proteinExistence type="predicted"/>
<evidence type="ECO:0000313" key="4">
    <source>
        <dbReference type="Proteomes" id="UP000274131"/>
    </source>
</evidence>
<evidence type="ECO:0000313" key="5">
    <source>
        <dbReference type="WBParaSite" id="EVEC_0000965301-mRNA-1"/>
    </source>
</evidence>
<dbReference type="EMBL" id="UXUI01009789">
    <property type="protein sequence ID" value="VDD94312.1"/>
    <property type="molecule type" value="Genomic_DNA"/>
</dbReference>
<organism evidence="5">
    <name type="scientific">Enterobius vermicularis</name>
    <name type="common">Human pinworm</name>
    <dbReference type="NCBI Taxonomy" id="51028"/>
    <lineage>
        <taxon>Eukaryota</taxon>
        <taxon>Metazoa</taxon>
        <taxon>Ecdysozoa</taxon>
        <taxon>Nematoda</taxon>
        <taxon>Chromadorea</taxon>
        <taxon>Rhabditida</taxon>
        <taxon>Spirurina</taxon>
        <taxon>Oxyuridomorpha</taxon>
        <taxon>Oxyuroidea</taxon>
        <taxon>Oxyuridae</taxon>
        <taxon>Enterobius</taxon>
    </lineage>
</organism>
<reference evidence="5" key="1">
    <citation type="submission" date="2017-02" db="UniProtKB">
        <authorList>
            <consortium name="WormBaseParasite"/>
        </authorList>
    </citation>
    <scope>IDENTIFICATION</scope>
</reference>
<protein>
    <submittedName>
        <fullName evidence="5">CX domain-containing protein</fullName>
    </submittedName>
</protein>
<keyword evidence="2" id="KW-0472">Membrane</keyword>
<feature type="transmembrane region" description="Helical" evidence="2">
    <location>
        <begin position="66"/>
        <end position="90"/>
    </location>
</feature>
<feature type="region of interest" description="Disordered" evidence="1">
    <location>
        <begin position="95"/>
        <end position="161"/>
    </location>
</feature>